<comment type="subcellular location">
    <subcellularLocation>
        <location evidence="1 8">Cell membrane</location>
        <topology evidence="1 8">Multi-pass membrane protein</topology>
    </subcellularLocation>
</comment>
<dbReference type="PROSITE" id="PS50928">
    <property type="entry name" value="ABC_TM1"/>
    <property type="match status" value="1"/>
</dbReference>
<sequence length="321" mass="35262">MSNLAASAPIAAAAQKPFLNRLASGITSRLVIIVPYAWLLFFFLVPFVIVFKISLSQSAISMPPYAPSIDFSEGIAGLWAALKELSFDNYVWLTEDPLYFNAYISSVMIAGVSTLLTLLVGYPIAYGMARAPASLRPTLLMLVILPFWTSFLIRVYAWIGILKPEGLLNQFLMGIGVISTPLVIMNTYTAIYIGIVYSYLPFMVLPLYSSLEKMDNSLIEAAQDLGCPPISAFWKITFPLSLPGVIAGCLLVFIPAVGEFVIPDLLGGSQTLMIGRTLWNEFFANRDWPVASAVAIILLLVLVIPIVLFQHAQARAQEQDR</sequence>
<keyword evidence="7 8" id="KW-0472">Membrane</keyword>
<dbReference type="EMBL" id="JACHEU010000001">
    <property type="protein sequence ID" value="MBB6011505.1"/>
    <property type="molecule type" value="Genomic_DNA"/>
</dbReference>
<keyword evidence="3 8" id="KW-0813">Transport</keyword>
<feature type="transmembrane region" description="Helical" evidence="8">
    <location>
        <begin position="171"/>
        <end position="200"/>
    </location>
</feature>
<organism evidence="10 11">
    <name type="scientific">Aquamicrobium lusatiense</name>
    <dbReference type="NCBI Taxonomy" id="89772"/>
    <lineage>
        <taxon>Bacteria</taxon>
        <taxon>Pseudomonadati</taxon>
        <taxon>Pseudomonadota</taxon>
        <taxon>Alphaproteobacteria</taxon>
        <taxon>Hyphomicrobiales</taxon>
        <taxon>Phyllobacteriaceae</taxon>
        <taxon>Aquamicrobium</taxon>
    </lineage>
</organism>
<dbReference type="Gene3D" id="1.10.3720.10">
    <property type="entry name" value="MetI-like"/>
    <property type="match status" value="1"/>
</dbReference>
<dbReference type="AlphaFoldDB" id="A0A7W9VUT3"/>
<keyword evidence="4" id="KW-1003">Cell membrane</keyword>
<dbReference type="PANTHER" id="PTHR42929">
    <property type="entry name" value="INNER MEMBRANE ABC TRANSPORTER PERMEASE PROTEIN YDCU-RELATED-RELATED"/>
    <property type="match status" value="1"/>
</dbReference>
<keyword evidence="6 8" id="KW-1133">Transmembrane helix</keyword>
<comment type="caution">
    <text evidence="10">The sequence shown here is derived from an EMBL/GenBank/DDBJ whole genome shotgun (WGS) entry which is preliminary data.</text>
</comment>
<evidence type="ECO:0000313" key="10">
    <source>
        <dbReference type="EMBL" id="MBB6011505.1"/>
    </source>
</evidence>
<evidence type="ECO:0000256" key="4">
    <source>
        <dbReference type="ARBA" id="ARBA00022475"/>
    </source>
</evidence>
<evidence type="ECO:0000313" key="11">
    <source>
        <dbReference type="Proteomes" id="UP000533306"/>
    </source>
</evidence>
<keyword evidence="11" id="KW-1185">Reference proteome</keyword>
<gene>
    <name evidence="10" type="ORF">HNR59_000850</name>
</gene>
<dbReference type="GO" id="GO:0055085">
    <property type="term" value="P:transmembrane transport"/>
    <property type="evidence" value="ECO:0007669"/>
    <property type="project" value="InterPro"/>
</dbReference>
<reference evidence="10 11" key="1">
    <citation type="submission" date="2020-08" db="EMBL/GenBank/DDBJ databases">
        <title>Genomic Encyclopedia of Type Strains, Phase IV (KMG-IV): sequencing the most valuable type-strain genomes for metagenomic binning, comparative biology and taxonomic classification.</title>
        <authorList>
            <person name="Goeker M."/>
        </authorList>
    </citation>
    <scope>NUCLEOTIDE SEQUENCE [LARGE SCALE GENOMIC DNA]</scope>
    <source>
        <strain evidence="10 11">DSM 11099</strain>
    </source>
</reference>
<name>A0A7W9VUT3_9HYPH</name>
<evidence type="ECO:0000256" key="1">
    <source>
        <dbReference type="ARBA" id="ARBA00004651"/>
    </source>
</evidence>
<comment type="similarity">
    <text evidence="2">Belongs to the binding-protein-dependent transport system permease family. CysTW subfamily.</text>
</comment>
<proteinExistence type="inferred from homology"/>
<evidence type="ECO:0000259" key="9">
    <source>
        <dbReference type="PROSITE" id="PS50928"/>
    </source>
</evidence>
<feature type="transmembrane region" description="Helical" evidence="8">
    <location>
        <begin position="240"/>
        <end position="262"/>
    </location>
</feature>
<evidence type="ECO:0000256" key="7">
    <source>
        <dbReference type="ARBA" id="ARBA00023136"/>
    </source>
</evidence>
<evidence type="ECO:0000256" key="3">
    <source>
        <dbReference type="ARBA" id="ARBA00022448"/>
    </source>
</evidence>
<evidence type="ECO:0000256" key="6">
    <source>
        <dbReference type="ARBA" id="ARBA00022989"/>
    </source>
</evidence>
<protein>
    <submittedName>
        <fullName evidence="10">Putrescine transport system permease protein</fullName>
    </submittedName>
</protein>
<dbReference type="Pfam" id="PF00528">
    <property type="entry name" value="BPD_transp_1"/>
    <property type="match status" value="1"/>
</dbReference>
<feature type="transmembrane region" description="Helical" evidence="8">
    <location>
        <begin position="138"/>
        <end position="159"/>
    </location>
</feature>
<dbReference type="GO" id="GO:0005886">
    <property type="term" value="C:plasma membrane"/>
    <property type="evidence" value="ECO:0007669"/>
    <property type="project" value="UniProtKB-SubCell"/>
</dbReference>
<evidence type="ECO:0000256" key="5">
    <source>
        <dbReference type="ARBA" id="ARBA00022692"/>
    </source>
</evidence>
<dbReference type="InterPro" id="IPR000515">
    <property type="entry name" value="MetI-like"/>
</dbReference>
<dbReference type="Proteomes" id="UP000533306">
    <property type="component" value="Unassembled WGS sequence"/>
</dbReference>
<feature type="transmembrane region" description="Helical" evidence="8">
    <location>
        <begin position="102"/>
        <end position="126"/>
    </location>
</feature>
<evidence type="ECO:0000256" key="8">
    <source>
        <dbReference type="RuleBase" id="RU363032"/>
    </source>
</evidence>
<dbReference type="SUPFAM" id="SSF161098">
    <property type="entry name" value="MetI-like"/>
    <property type="match status" value="1"/>
</dbReference>
<keyword evidence="5 8" id="KW-0812">Transmembrane</keyword>
<feature type="transmembrane region" description="Helical" evidence="8">
    <location>
        <begin position="30"/>
        <end position="53"/>
    </location>
</feature>
<dbReference type="RefSeq" id="WP_183826436.1">
    <property type="nucleotide sequence ID" value="NZ_JACHEU010000001.1"/>
</dbReference>
<dbReference type="CDD" id="cd06261">
    <property type="entry name" value="TM_PBP2"/>
    <property type="match status" value="1"/>
</dbReference>
<feature type="transmembrane region" description="Helical" evidence="8">
    <location>
        <begin position="288"/>
        <end position="309"/>
    </location>
</feature>
<accession>A0A7W9VUT3</accession>
<evidence type="ECO:0000256" key="2">
    <source>
        <dbReference type="ARBA" id="ARBA00007069"/>
    </source>
</evidence>
<dbReference type="InterPro" id="IPR035906">
    <property type="entry name" value="MetI-like_sf"/>
</dbReference>
<feature type="domain" description="ABC transmembrane type-1" evidence="9">
    <location>
        <begin position="103"/>
        <end position="309"/>
    </location>
</feature>
<dbReference type="PANTHER" id="PTHR42929:SF3">
    <property type="entry name" value="PUTRESCINE TRANSPORT SYSTEM PERMEASE PROTEIN POTH"/>
    <property type="match status" value="1"/>
</dbReference>